<dbReference type="Proteomes" id="UP000514509">
    <property type="component" value="Chromosome"/>
</dbReference>
<keyword evidence="3" id="KW-1185">Reference proteome</keyword>
<proteinExistence type="predicted"/>
<gene>
    <name evidence="2" type="ORF">HUW48_01905</name>
</gene>
<dbReference type="KEGG" id="add:HUW48_01905"/>
<dbReference type="AlphaFoldDB" id="A0A7L7L249"/>
<sequence length="60" mass="6884">MNEADKITASQRVVELSTQRNLTDEEQLELNELREQLTAPTPLNNQEDDFINPLITNSNE</sequence>
<accession>A0A7L7L249</accession>
<evidence type="ECO:0000313" key="2">
    <source>
        <dbReference type="EMBL" id="QMU26862.1"/>
    </source>
</evidence>
<evidence type="ECO:0000256" key="1">
    <source>
        <dbReference type="SAM" id="MobiDB-lite"/>
    </source>
</evidence>
<feature type="region of interest" description="Disordered" evidence="1">
    <location>
        <begin position="38"/>
        <end position="60"/>
    </location>
</feature>
<name>A0A7L7L249_9BACT</name>
<dbReference type="RefSeq" id="WP_182414065.1">
    <property type="nucleotide sequence ID" value="NZ_CP055153.1"/>
</dbReference>
<protein>
    <submittedName>
        <fullName evidence="2">Uncharacterized protein</fullName>
    </submittedName>
</protein>
<reference evidence="2 3" key="1">
    <citation type="submission" date="2020-08" db="EMBL/GenBank/DDBJ databases">
        <title>Adhaeribacter dokdonensis sp. nov., isolated from the rhizosphere of Elymus tsukushiensis, a plant native to the Dokdo Islands, Republic of Korea.</title>
        <authorList>
            <person name="Ghim S.Y."/>
        </authorList>
    </citation>
    <scope>NUCLEOTIDE SEQUENCE [LARGE SCALE GENOMIC DNA]</scope>
    <source>
        <strain evidence="2 3">KUDC8001</strain>
    </source>
</reference>
<dbReference type="EMBL" id="CP055153">
    <property type="protein sequence ID" value="QMU26862.1"/>
    <property type="molecule type" value="Genomic_DNA"/>
</dbReference>
<evidence type="ECO:0000313" key="3">
    <source>
        <dbReference type="Proteomes" id="UP000514509"/>
    </source>
</evidence>
<organism evidence="2 3">
    <name type="scientific">Adhaeribacter radiodurans</name>
    <dbReference type="NCBI Taxonomy" id="2745197"/>
    <lineage>
        <taxon>Bacteria</taxon>
        <taxon>Pseudomonadati</taxon>
        <taxon>Bacteroidota</taxon>
        <taxon>Cytophagia</taxon>
        <taxon>Cytophagales</taxon>
        <taxon>Hymenobacteraceae</taxon>
        <taxon>Adhaeribacter</taxon>
    </lineage>
</organism>